<protein>
    <submittedName>
        <fullName evidence="3">DUF3300 domain-containing protein</fullName>
    </submittedName>
</protein>
<keyword evidence="2" id="KW-0732">Signal</keyword>
<feature type="compositionally biased region" description="Polar residues" evidence="1">
    <location>
        <begin position="353"/>
        <end position="364"/>
    </location>
</feature>
<dbReference type="EMBL" id="JAUEDK010000025">
    <property type="protein sequence ID" value="MDN0076071.1"/>
    <property type="molecule type" value="Genomic_DNA"/>
</dbReference>
<dbReference type="PANTHER" id="PTHR40269">
    <property type="entry name" value="OUTER MEMBRANE PROTEIN-RELATED"/>
    <property type="match status" value="1"/>
</dbReference>
<feature type="compositionally biased region" description="Polar residues" evidence="1">
    <location>
        <begin position="390"/>
        <end position="400"/>
    </location>
</feature>
<name>A0ABT7XQJ8_9NEIS</name>
<feature type="signal peptide" evidence="2">
    <location>
        <begin position="1"/>
        <end position="30"/>
    </location>
</feature>
<comment type="caution">
    <text evidence="3">The sequence shown here is derived from an EMBL/GenBank/DDBJ whole genome shotgun (WGS) entry which is preliminary data.</text>
</comment>
<organism evidence="3 4">
    <name type="scientific">Crenobacter oryzisoli</name>
    <dbReference type="NCBI Taxonomy" id="3056844"/>
    <lineage>
        <taxon>Bacteria</taxon>
        <taxon>Pseudomonadati</taxon>
        <taxon>Pseudomonadota</taxon>
        <taxon>Betaproteobacteria</taxon>
        <taxon>Neisseriales</taxon>
        <taxon>Neisseriaceae</taxon>
        <taxon>Crenobacter</taxon>
    </lineage>
</organism>
<accession>A0ABT7XQJ8</accession>
<feature type="compositionally biased region" description="Polar residues" evidence="1">
    <location>
        <begin position="427"/>
        <end position="436"/>
    </location>
</feature>
<sequence>MARRSKQPFYFLCITLFMALLMITSNGVSAQSPQQPQVFKPEEIEALVAPIALYPDSVLSQILIASTYPLEIVHAARWVKDNPNIKGDAAVKAVQDQPWDVSVKSLVAFPQVLEPMNDKLDWTQKLGDAFLAQEKDVLAAVQRLRARAQQEGNLKSNKQQKVIVEPAPSGGQTTQVIRVEPADPQVIYIPAYNPSVVYGTWSYPPYPPYYWPPYPAYYPGAALASGFAWGIGIAAAAAIFSNADWNHGDVNINVNKAAKIDRNIDRSKFQNGKWQHNPRHRQGVAYRDNVSREKFAKNVPGAKARNDFRGRPSTSDRAALANRGGANNRPSRAPNAGPGSPRAGNAAIPNNRAGISNRPSTKGNLNEGRARNAGPGSPRAGNAAIPNNRAGISNRPSAANTYGGRGRDNAFQGVGAGGASQRDFNRGRSSAQSSTFRPPSRPSSGGMRGGGGGRGGRR</sequence>
<feature type="chain" id="PRO_5046234077" evidence="2">
    <location>
        <begin position="31"/>
        <end position="458"/>
    </location>
</feature>
<gene>
    <name evidence="3" type="ORF">QU481_14370</name>
</gene>
<reference evidence="3" key="1">
    <citation type="submission" date="2023-06" db="EMBL/GenBank/DDBJ databases">
        <authorList>
            <person name="Zhang S."/>
        </authorList>
    </citation>
    <scope>NUCLEOTIDE SEQUENCE</scope>
    <source>
        <strain evidence="3">SG2303</strain>
    </source>
</reference>
<dbReference type="Proteomes" id="UP001168540">
    <property type="component" value="Unassembled WGS sequence"/>
</dbReference>
<feature type="compositionally biased region" description="Low complexity" evidence="1">
    <location>
        <begin position="317"/>
        <end position="329"/>
    </location>
</feature>
<evidence type="ECO:0000313" key="3">
    <source>
        <dbReference type="EMBL" id="MDN0076071.1"/>
    </source>
</evidence>
<keyword evidence="4" id="KW-1185">Reference proteome</keyword>
<proteinExistence type="predicted"/>
<evidence type="ECO:0000256" key="2">
    <source>
        <dbReference type="SAM" id="SignalP"/>
    </source>
</evidence>
<feature type="compositionally biased region" description="Gly residues" evidence="1">
    <location>
        <begin position="446"/>
        <end position="458"/>
    </location>
</feature>
<dbReference type="Pfam" id="PF11737">
    <property type="entry name" value="DUF3300"/>
    <property type="match status" value="1"/>
</dbReference>
<dbReference type="RefSeq" id="WP_289830716.1">
    <property type="nucleotide sequence ID" value="NZ_JAUEDK010000025.1"/>
</dbReference>
<evidence type="ECO:0000313" key="4">
    <source>
        <dbReference type="Proteomes" id="UP001168540"/>
    </source>
</evidence>
<feature type="region of interest" description="Disordered" evidence="1">
    <location>
        <begin position="290"/>
        <end position="458"/>
    </location>
</feature>
<evidence type="ECO:0000256" key="1">
    <source>
        <dbReference type="SAM" id="MobiDB-lite"/>
    </source>
</evidence>
<dbReference type="InterPro" id="IPR021728">
    <property type="entry name" value="DUF3300"/>
</dbReference>
<dbReference type="PANTHER" id="PTHR40269:SF1">
    <property type="entry name" value="OUTER MEMBRANE PROTEIN"/>
    <property type="match status" value="1"/>
</dbReference>